<protein>
    <recommendedName>
        <fullName evidence="2">Outer membrane protein beta-barrel domain-containing protein</fullName>
    </recommendedName>
</protein>
<gene>
    <name evidence="1" type="ORF">METZ01_LOCUS373240</name>
</gene>
<reference evidence="1" key="1">
    <citation type="submission" date="2018-05" db="EMBL/GenBank/DDBJ databases">
        <authorList>
            <person name="Lanie J.A."/>
            <person name="Ng W.-L."/>
            <person name="Kazmierczak K.M."/>
            <person name="Andrzejewski T.M."/>
            <person name="Davidsen T.M."/>
            <person name="Wayne K.J."/>
            <person name="Tettelin H."/>
            <person name="Glass J.I."/>
            <person name="Rusch D."/>
            <person name="Podicherti R."/>
            <person name="Tsui H.-C.T."/>
            <person name="Winkler M.E."/>
        </authorList>
    </citation>
    <scope>NUCLEOTIDE SEQUENCE</scope>
</reference>
<accession>A0A382TEC2</accession>
<organism evidence="1">
    <name type="scientific">marine metagenome</name>
    <dbReference type="NCBI Taxonomy" id="408172"/>
    <lineage>
        <taxon>unclassified sequences</taxon>
        <taxon>metagenomes</taxon>
        <taxon>ecological metagenomes</taxon>
    </lineage>
</organism>
<evidence type="ECO:0000313" key="1">
    <source>
        <dbReference type="EMBL" id="SVD20386.1"/>
    </source>
</evidence>
<dbReference type="EMBL" id="UINC01135934">
    <property type="protein sequence ID" value="SVD20386.1"/>
    <property type="molecule type" value="Genomic_DNA"/>
</dbReference>
<name>A0A382TEC2_9ZZZZ</name>
<evidence type="ECO:0008006" key="2">
    <source>
        <dbReference type="Google" id="ProtNLM"/>
    </source>
</evidence>
<dbReference type="AlphaFoldDB" id="A0A382TEC2"/>
<proteinExistence type="predicted"/>
<sequence>MNKSIKYLAVLLIILMPIAAYAEMWSPNRVRFNYRIGGSVDDGALAPGTMKGKSGGVHLMNAGYKDTETERVNGGMSIHYIMEMGMIVGIHLYSTEYVTKISQTSDWEGTPETGATGAGAALQYNTLYGGAGTALGTRKNSSSINFLDLGYFYDMKDIVAGMSISGGIGLPVLGSSSSVDIAYGTTGHALNGGLYTESVTDFEGTASSFFVDFGYAFGIHEGLFGLRNISSSGSATVSEEKGVGKVLGKDKFESSGSSMSYFIGYGFIF</sequence>